<dbReference type="GO" id="GO:0005524">
    <property type="term" value="F:ATP binding"/>
    <property type="evidence" value="ECO:0007669"/>
    <property type="project" value="UniProtKB-UniRule"/>
</dbReference>
<evidence type="ECO:0000256" key="4">
    <source>
        <dbReference type="ARBA" id="ARBA00022777"/>
    </source>
</evidence>
<keyword evidence="10" id="KW-0371">Homeobox</keyword>
<dbReference type="Proteomes" id="UP001178508">
    <property type="component" value="Chromosome 9"/>
</dbReference>
<feature type="domain" description="Protein kinase" evidence="9">
    <location>
        <begin position="72"/>
        <end position="399"/>
    </location>
</feature>
<keyword evidence="4 10" id="KW-0418">Kinase</keyword>
<evidence type="ECO:0000256" key="2">
    <source>
        <dbReference type="ARBA" id="ARBA00022679"/>
    </source>
</evidence>
<dbReference type="EMBL" id="OY660872">
    <property type="protein sequence ID" value="CAJ1064326.1"/>
    <property type="molecule type" value="Genomic_DNA"/>
</dbReference>
<evidence type="ECO:0000256" key="3">
    <source>
        <dbReference type="ARBA" id="ARBA00022741"/>
    </source>
</evidence>
<dbReference type="GO" id="GO:0003677">
    <property type="term" value="F:DNA binding"/>
    <property type="evidence" value="ECO:0007669"/>
    <property type="project" value="UniProtKB-KW"/>
</dbReference>
<evidence type="ECO:0000259" key="9">
    <source>
        <dbReference type="PROSITE" id="PS50011"/>
    </source>
</evidence>
<dbReference type="InterPro" id="IPR008271">
    <property type="entry name" value="Ser/Thr_kinase_AS"/>
</dbReference>
<dbReference type="PROSITE" id="PS50011">
    <property type="entry name" value="PROTEIN_KINASE_DOM"/>
    <property type="match status" value="1"/>
</dbReference>
<dbReference type="GO" id="GO:0005737">
    <property type="term" value="C:cytoplasm"/>
    <property type="evidence" value="ECO:0007669"/>
    <property type="project" value="TreeGrafter"/>
</dbReference>
<proteinExistence type="inferred from homology"/>
<keyword evidence="5 6" id="KW-0067">ATP-binding</keyword>
<feature type="binding site" evidence="6">
    <location>
        <position position="101"/>
    </location>
    <ligand>
        <name>ATP</name>
        <dbReference type="ChEBI" id="CHEBI:30616"/>
    </ligand>
</feature>
<organism evidence="10 11">
    <name type="scientific">Xyrichtys novacula</name>
    <name type="common">Pearly razorfish</name>
    <name type="synonym">Hemipteronotus novacula</name>
    <dbReference type="NCBI Taxonomy" id="13765"/>
    <lineage>
        <taxon>Eukaryota</taxon>
        <taxon>Metazoa</taxon>
        <taxon>Chordata</taxon>
        <taxon>Craniata</taxon>
        <taxon>Vertebrata</taxon>
        <taxon>Euteleostomi</taxon>
        <taxon>Actinopterygii</taxon>
        <taxon>Neopterygii</taxon>
        <taxon>Teleostei</taxon>
        <taxon>Neoteleostei</taxon>
        <taxon>Acanthomorphata</taxon>
        <taxon>Eupercaria</taxon>
        <taxon>Labriformes</taxon>
        <taxon>Labridae</taxon>
        <taxon>Xyrichtys</taxon>
    </lineage>
</organism>
<feature type="compositionally biased region" description="Polar residues" evidence="8">
    <location>
        <begin position="454"/>
        <end position="490"/>
    </location>
</feature>
<dbReference type="GO" id="GO:0004713">
    <property type="term" value="F:protein tyrosine kinase activity"/>
    <property type="evidence" value="ECO:0007669"/>
    <property type="project" value="TreeGrafter"/>
</dbReference>
<dbReference type="InterPro" id="IPR011009">
    <property type="entry name" value="Kinase-like_dom_sf"/>
</dbReference>
<evidence type="ECO:0000256" key="7">
    <source>
        <dbReference type="RuleBase" id="RU000304"/>
    </source>
</evidence>
<dbReference type="Gene3D" id="3.30.200.20">
    <property type="entry name" value="Phosphorylase Kinase, domain 1"/>
    <property type="match status" value="1"/>
</dbReference>
<protein>
    <submittedName>
        <fullName evidence="10">Homeodomain-interacting protein kinase 3</fullName>
    </submittedName>
</protein>
<dbReference type="PANTHER" id="PTHR24058">
    <property type="entry name" value="DUAL SPECIFICITY PROTEIN KINASE"/>
    <property type="match status" value="1"/>
</dbReference>
<dbReference type="PROSITE" id="PS00107">
    <property type="entry name" value="PROTEIN_KINASE_ATP"/>
    <property type="match status" value="1"/>
</dbReference>
<feature type="compositionally biased region" description="Polar residues" evidence="8">
    <location>
        <begin position="426"/>
        <end position="438"/>
    </location>
</feature>
<dbReference type="PROSITE" id="PS00108">
    <property type="entry name" value="PROTEIN_KINASE_ST"/>
    <property type="match status" value="1"/>
</dbReference>
<dbReference type="SUPFAM" id="SSF56112">
    <property type="entry name" value="Protein kinase-like (PK-like)"/>
    <property type="match status" value="1"/>
</dbReference>
<evidence type="ECO:0000313" key="11">
    <source>
        <dbReference type="Proteomes" id="UP001178508"/>
    </source>
</evidence>
<keyword evidence="10" id="KW-0238">DNA-binding</keyword>
<accession>A0AAV1FS72</accession>
<dbReference type="Pfam" id="PF00069">
    <property type="entry name" value="Pkinase"/>
    <property type="match status" value="1"/>
</dbReference>
<keyword evidence="3 6" id="KW-0547">Nucleotide-binding</keyword>
<keyword evidence="11" id="KW-1185">Reference proteome</keyword>
<reference evidence="10" key="1">
    <citation type="submission" date="2023-08" db="EMBL/GenBank/DDBJ databases">
        <authorList>
            <person name="Alioto T."/>
            <person name="Alioto T."/>
            <person name="Gomez Garrido J."/>
        </authorList>
    </citation>
    <scope>NUCLEOTIDE SEQUENCE</scope>
</reference>
<keyword evidence="1 7" id="KW-0723">Serine/threonine-protein kinase</keyword>
<dbReference type="Gene3D" id="1.10.510.10">
    <property type="entry name" value="Transferase(Phosphotransferase) domain 1"/>
    <property type="match status" value="1"/>
</dbReference>
<sequence length="490" mass="55420">MSSEIRKKELLNHRRVLNLSSTTKVEFVTVKVITAEQQPPSGYLKNQQSRLQQEVWAQLATGSKIFSRSTTYTVQSILGQGSYGTVAKCTDMSDNTTVAIKTMKNEDTFDNAAWKEVNSLLDLSVLDSDKSNIVKFHKAFTDRGHFCMVFEHLDKSLADFMEESNLEPLLLSEIRPIIQQVANTLDHLKTVGMIHADLKLDNVMLVDHQHQRYRVKVIDFGLAEDVSAATVGSNIQTRPYRSPEILLGLPYTEAIDMWSLGIMAAGMYLGYFLYPGLTEFDMMRFIVETQGPPPDNLLNEGLKTSDFFQSVNQPDCQWKIKSEEAYFEETGVTPTETRMFFLRSLDELLNIRSLKSDTPAERILETRDRRAFLDLLKGMLQLDAANRLTPRQVLEHPFITMSHLTRRFPYWSYVFSSLETMAAFRNSSPGSNSENAGGSSQPSPPSKPQPSQQNRSASPAGSSCNLDPSWSPINPHPHTSFTINKWRQDK</sequence>
<dbReference type="PANTHER" id="PTHR24058:SF17">
    <property type="entry name" value="HOMEODOMAIN INTERACTING PROTEIN KINASE, ISOFORM D"/>
    <property type="match status" value="1"/>
</dbReference>
<evidence type="ECO:0000313" key="10">
    <source>
        <dbReference type="EMBL" id="CAJ1064326.1"/>
    </source>
</evidence>
<dbReference type="InterPro" id="IPR000719">
    <property type="entry name" value="Prot_kinase_dom"/>
</dbReference>
<feature type="region of interest" description="Disordered" evidence="8">
    <location>
        <begin position="426"/>
        <end position="490"/>
    </location>
</feature>
<dbReference type="SMART" id="SM00220">
    <property type="entry name" value="S_TKc"/>
    <property type="match status" value="1"/>
</dbReference>
<dbReference type="InterPro" id="IPR017441">
    <property type="entry name" value="Protein_kinase_ATP_BS"/>
</dbReference>
<gene>
    <name evidence="10" type="ORF">XNOV1_A042754</name>
</gene>
<evidence type="ECO:0000256" key="6">
    <source>
        <dbReference type="PROSITE-ProRule" id="PRU10141"/>
    </source>
</evidence>
<evidence type="ECO:0000256" key="1">
    <source>
        <dbReference type="ARBA" id="ARBA00022527"/>
    </source>
</evidence>
<dbReference type="GO" id="GO:0004674">
    <property type="term" value="F:protein serine/threonine kinase activity"/>
    <property type="evidence" value="ECO:0007669"/>
    <property type="project" value="UniProtKB-KW"/>
</dbReference>
<name>A0AAV1FS72_XYRNO</name>
<dbReference type="AlphaFoldDB" id="A0AAV1FS72"/>
<dbReference type="GO" id="GO:0005634">
    <property type="term" value="C:nucleus"/>
    <property type="evidence" value="ECO:0007669"/>
    <property type="project" value="TreeGrafter"/>
</dbReference>
<comment type="similarity">
    <text evidence="7">Belongs to the protein kinase superfamily.</text>
</comment>
<keyword evidence="2" id="KW-0808">Transferase</keyword>
<dbReference type="InterPro" id="IPR050494">
    <property type="entry name" value="Ser_Thr_dual-spec_kinase"/>
</dbReference>
<evidence type="ECO:0000256" key="8">
    <source>
        <dbReference type="SAM" id="MobiDB-lite"/>
    </source>
</evidence>
<evidence type="ECO:0000256" key="5">
    <source>
        <dbReference type="ARBA" id="ARBA00022840"/>
    </source>
</evidence>